<feature type="domain" description="Concentrative nucleoside transporter C-terminal" evidence="9">
    <location>
        <begin position="207"/>
        <end position="409"/>
    </location>
</feature>
<comment type="caution">
    <text evidence="11">The sequence shown here is derived from an EMBL/GenBank/DDBJ whole genome shotgun (WGS) entry which is preliminary data.</text>
</comment>
<evidence type="ECO:0000259" key="10">
    <source>
        <dbReference type="Pfam" id="PF07670"/>
    </source>
</evidence>
<reference evidence="11 12" key="1">
    <citation type="submission" date="2023-02" db="EMBL/GenBank/DDBJ databases">
        <title>Host association and intracellularity evolved multiple times independently in the Rickettsiales.</title>
        <authorList>
            <person name="Castelli M."/>
            <person name="Nardi T."/>
            <person name="Gammuto L."/>
            <person name="Bellinzona G."/>
            <person name="Sabaneyeva E."/>
            <person name="Potekhin A."/>
            <person name="Serra V."/>
            <person name="Petroni G."/>
            <person name="Sassera D."/>
        </authorList>
    </citation>
    <scope>NUCLEOTIDE SEQUENCE [LARGE SCALE GENOMIC DNA]</scope>
    <source>
        <strain evidence="11 12">BOD18</strain>
    </source>
</reference>
<feature type="transmembrane region" description="Helical" evidence="7">
    <location>
        <begin position="355"/>
        <end position="379"/>
    </location>
</feature>
<keyword evidence="3" id="KW-1003">Cell membrane</keyword>
<comment type="similarity">
    <text evidence="2">Belongs to the concentrative nucleoside transporter (CNT) (TC 2.A.41) family.</text>
</comment>
<dbReference type="InterPro" id="IPR008276">
    <property type="entry name" value="C_nuclsd_transpt"/>
</dbReference>
<evidence type="ECO:0000313" key="12">
    <source>
        <dbReference type="Proteomes" id="UP001293791"/>
    </source>
</evidence>
<dbReference type="Pfam" id="PF07662">
    <property type="entry name" value="Nucleos_tra2_C"/>
    <property type="match status" value="1"/>
</dbReference>
<gene>
    <name evidence="11" type="ORF">Cyrtocomes_00407</name>
</gene>
<evidence type="ECO:0000256" key="4">
    <source>
        <dbReference type="ARBA" id="ARBA00022692"/>
    </source>
</evidence>
<comment type="subcellular location">
    <subcellularLocation>
        <location evidence="1">Cell membrane</location>
        <topology evidence="1">Multi-pass membrane protein</topology>
    </subcellularLocation>
</comment>
<feature type="transmembrane region" description="Helical" evidence="7">
    <location>
        <begin position="94"/>
        <end position="116"/>
    </location>
</feature>
<proteinExistence type="inferred from homology"/>
<dbReference type="Pfam" id="PF07670">
    <property type="entry name" value="Gate"/>
    <property type="match status" value="1"/>
</dbReference>
<evidence type="ECO:0000256" key="6">
    <source>
        <dbReference type="ARBA" id="ARBA00023136"/>
    </source>
</evidence>
<protein>
    <submittedName>
        <fullName evidence="11">NupX-like nucleoside:proton symporter</fullName>
    </submittedName>
</protein>
<feature type="transmembrane region" description="Helical" evidence="7">
    <location>
        <begin position="175"/>
        <end position="193"/>
    </location>
</feature>
<dbReference type="RefSeq" id="WP_322497531.1">
    <property type="nucleotide sequence ID" value="NZ_JARGYT010000017.1"/>
</dbReference>
<dbReference type="EMBL" id="JARGYT010000017">
    <property type="protein sequence ID" value="MDZ5762041.1"/>
    <property type="molecule type" value="Genomic_DNA"/>
</dbReference>
<feature type="transmembrane region" description="Helical" evidence="7">
    <location>
        <begin position="391"/>
        <end position="412"/>
    </location>
</feature>
<evidence type="ECO:0000256" key="3">
    <source>
        <dbReference type="ARBA" id="ARBA00022475"/>
    </source>
</evidence>
<feature type="domain" description="Concentrative nucleoside transporter N-terminal" evidence="8">
    <location>
        <begin position="17"/>
        <end position="87"/>
    </location>
</feature>
<dbReference type="InterPro" id="IPR002668">
    <property type="entry name" value="CNT_N_dom"/>
</dbReference>
<evidence type="ECO:0000313" key="11">
    <source>
        <dbReference type="EMBL" id="MDZ5762041.1"/>
    </source>
</evidence>
<dbReference type="Proteomes" id="UP001293791">
    <property type="component" value="Unassembled WGS sequence"/>
</dbReference>
<evidence type="ECO:0000259" key="9">
    <source>
        <dbReference type="Pfam" id="PF07662"/>
    </source>
</evidence>
<keyword evidence="4 7" id="KW-0812">Transmembrane</keyword>
<keyword evidence="5 7" id="KW-1133">Transmembrane helix</keyword>
<organism evidence="11 12">
    <name type="scientific">Candidatus Cyrtobacter comes</name>
    <dbReference type="NCBI Taxonomy" id="675776"/>
    <lineage>
        <taxon>Bacteria</taxon>
        <taxon>Pseudomonadati</taxon>
        <taxon>Pseudomonadota</taxon>
        <taxon>Alphaproteobacteria</taxon>
        <taxon>Rickettsiales</taxon>
        <taxon>Candidatus Midichloriaceae</taxon>
        <taxon>Candidatus Cyrtobacter</taxon>
    </lineage>
</organism>
<feature type="transmembrane region" description="Helical" evidence="7">
    <location>
        <begin position="137"/>
        <end position="155"/>
    </location>
</feature>
<keyword evidence="6 7" id="KW-0472">Membrane</keyword>
<feature type="transmembrane region" description="Helical" evidence="7">
    <location>
        <begin position="297"/>
        <end position="316"/>
    </location>
</feature>
<feature type="domain" description="Nucleoside transporter/FeoB GTPase Gate" evidence="10">
    <location>
        <begin position="103"/>
        <end position="197"/>
    </location>
</feature>
<dbReference type="PANTHER" id="PTHR10590:SF4">
    <property type="entry name" value="SOLUTE CARRIER FAMILY 28 MEMBER 3"/>
    <property type="match status" value="1"/>
</dbReference>
<feature type="transmembrane region" description="Helical" evidence="7">
    <location>
        <begin position="263"/>
        <end position="285"/>
    </location>
</feature>
<dbReference type="InterPro" id="IPR011657">
    <property type="entry name" value="CNT_C_dom"/>
</dbReference>
<dbReference type="PANTHER" id="PTHR10590">
    <property type="entry name" value="SODIUM/NUCLEOSIDE COTRANSPORTER"/>
    <property type="match status" value="1"/>
</dbReference>
<evidence type="ECO:0000256" key="5">
    <source>
        <dbReference type="ARBA" id="ARBA00022989"/>
    </source>
</evidence>
<dbReference type="Pfam" id="PF01773">
    <property type="entry name" value="Nucleos_tra2_N"/>
    <property type="match status" value="1"/>
</dbReference>
<accession>A0ABU5L7E1</accession>
<feature type="transmembrane region" description="Helical" evidence="7">
    <location>
        <begin position="6"/>
        <end position="25"/>
    </location>
</feature>
<feature type="transmembrane region" description="Helical" evidence="7">
    <location>
        <begin position="37"/>
        <end position="53"/>
    </location>
</feature>
<feature type="transmembrane region" description="Helical" evidence="7">
    <location>
        <begin position="205"/>
        <end position="227"/>
    </location>
</feature>
<evidence type="ECO:0000256" key="1">
    <source>
        <dbReference type="ARBA" id="ARBA00004651"/>
    </source>
</evidence>
<sequence length="413" mass="44412">MWYLNIIEYLRFILATGVFCSIAWLLSENKGNISIKLIIRGILVQIFLALLMLKVEFMANALIAANNGLQVIVRSTNKAVSFCFGGLANPPKELGFIFALQGLPMLITVSAISALLMHWRILPFIINTISKFFRYTMKIGGTLGVGVSTNIFTGLSETPLIMKHYLDKLTRSELLSLMMCGAAGVSGTVMLVYSEIISPLIEAPLHHIISSAAIGVPTSLIISRMIIPESSSQLTEGGDINTKYKYHSNIDALYTGIMDGAKVIAVVIPVLMGFIAVIDVANSILGNVQIGNEPLSLQMILGFLCAPLAWLVGIPWQEATTVGSLIGIKTIMNEIIGFQELVNVSGQLSQKSTLISIYAICGFANIASTGTLVGLYGILIPEKIKDVAKMAPIAIIGGMISNLMTASVISMII</sequence>
<evidence type="ECO:0000259" key="8">
    <source>
        <dbReference type="Pfam" id="PF01773"/>
    </source>
</evidence>
<evidence type="ECO:0000256" key="2">
    <source>
        <dbReference type="ARBA" id="ARBA00009033"/>
    </source>
</evidence>
<evidence type="ECO:0000256" key="7">
    <source>
        <dbReference type="SAM" id="Phobius"/>
    </source>
</evidence>
<dbReference type="InterPro" id="IPR011642">
    <property type="entry name" value="Gate_dom"/>
</dbReference>
<keyword evidence="12" id="KW-1185">Reference proteome</keyword>
<name>A0ABU5L7E1_9RICK</name>